<evidence type="ECO:0000256" key="8">
    <source>
        <dbReference type="ARBA" id="ARBA00023214"/>
    </source>
</evidence>
<protein>
    <submittedName>
        <fullName evidence="13">CIC family chloride channel protein</fullName>
    </submittedName>
</protein>
<feature type="transmembrane region" description="Helical" evidence="11">
    <location>
        <begin position="268"/>
        <end position="290"/>
    </location>
</feature>
<keyword evidence="3 11" id="KW-0812">Transmembrane</keyword>
<keyword evidence="2" id="KW-0813">Transport</keyword>
<dbReference type="SUPFAM" id="SSF81340">
    <property type="entry name" value="Clc chloride channel"/>
    <property type="match status" value="1"/>
</dbReference>
<dbReference type="Pfam" id="PF00654">
    <property type="entry name" value="Voltage_CLC"/>
    <property type="match status" value="1"/>
</dbReference>
<dbReference type="RefSeq" id="WP_183476136.1">
    <property type="nucleotide sequence ID" value="NZ_JACIFO010000002.1"/>
</dbReference>
<dbReference type="Proteomes" id="UP000553034">
    <property type="component" value="Unassembled WGS sequence"/>
</dbReference>
<feature type="transmembrane region" description="Helical" evidence="11">
    <location>
        <begin position="160"/>
        <end position="185"/>
    </location>
</feature>
<feature type="transmembrane region" description="Helical" evidence="11">
    <location>
        <begin position="113"/>
        <end position="132"/>
    </location>
</feature>
<dbReference type="InterPro" id="IPR001807">
    <property type="entry name" value="ClC"/>
</dbReference>
<dbReference type="GO" id="GO:0034707">
    <property type="term" value="C:chloride channel complex"/>
    <property type="evidence" value="ECO:0007669"/>
    <property type="project" value="UniProtKB-KW"/>
</dbReference>
<feature type="transmembrane region" description="Helical" evidence="11">
    <location>
        <begin position="23"/>
        <end position="42"/>
    </location>
</feature>
<dbReference type="InterPro" id="IPR050368">
    <property type="entry name" value="ClC-type_chloride_channel"/>
</dbReference>
<evidence type="ECO:0000256" key="2">
    <source>
        <dbReference type="ARBA" id="ARBA00022448"/>
    </source>
</evidence>
<reference evidence="13 14" key="1">
    <citation type="submission" date="2020-08" db="EMBL/GenBank/DDBJ databases">
        <title>Genomic Encyclopedia of Type Strains, Phase IV (KMG-IV): sequencing the most valuable type-strain genomes for metagenomic binning, comparative biology and taxonomic classification.</title>
        <authorList>
            <person name="Goeker M."/>
        </authorList>
    </citation>
    <scope>NUCLEOTIDE SEQUENCE [LARGE SCALE GENOMIC DNA]</scope>
    <source>
        <strain evidence="13 14">DSM 29568</strain>
    </source>
</reference>
<keyword evidence="8" id="KW-0868">Chloride</keyword>
<evidence type="ECO:0000256" key="3">
    <source>
        <dbReference type="ARBA" id="ARBA00022692"/>
    </source>
</evidence>
<feature type="transmembrane region" description="Helical" evidence="11">
    <location>
        <begin position="62"/>
        <end position="81"/>
    </location>
</feature>
<keyword evidence="7" id="KW-0869">Chloride channel</keyword>
<accession>A0A840EMU4</accession>
<dbReference type="EMBL" id="JACIFO010000002">
    <property type="protein sequence ID" value="MBB4118290.1"/>
    <property type="molecule type" value="Genomic_DNA"/>
</dbReference>
<dbReference type="Gene3D" id="1.10.3080.10">
    <property type="entry name" value="Clc chloride channel"/>
    <property type="match status" value="1"/>
</dbReference>
<keyword evidence="14" id="KW-1185">Reference proteome</keyword>
<evidence type="ECO:0000256" key="11">
    <source>
        <dbReference type="SAM" id="Phobius"/>
    </source>
</evidence>
<dbReference type="GO" id="GO:0005254">
    <property type="term" value="F:chloride channel activity"/>
    <property type="evidence" value="ECO:0007669"/>
    <property type="project" value="UniProtKB-KW"/>
</dbReference>
<feature type="transmembrane region" description="Helical" evidence="11">
    <location>
        <begin position="322"/>
        <end position="343"/>
    </location>
</feature>
<name>A0A840EMU4_9FLAO</name>
<dbReference type="CDD" id="cd00400">
    <property type="entry name" value="Voltage_gated_ClC"/>
    <property type="match status" value="1"/>
</dbReference>
<dbReference type="InterPro" id="IPR000644">
    <property type="entry name" value="CBS_dom"/>
</dbReference>
<evidence type="ECO:0000256" key="1">
    <source>
        <dbReference type="ARBA" id="ARBA00004141"/>
    </source>
</evidence>
<keyword evidence="4 11" id="KW-1133">Transmembrane helix</keyword>
<keyword evidence="10" id="KW-0129">CBS domain</keyword>
<keyword evidence="9" id="KW-0407">Ion channel</keyword>
<dbReference type="PANTHER" id="PTHR43427">
    <property type="entry name" value="CHLORIDE CHANNEL PROTEIN CLC-E"/>
    <property type="match status" value="1"/>
</dbReference>
<dbReference type="PRINTS" id="PR00762">
    <property type="entry name" value="CLCHANNEL"/>
</dbReference>
<dbReference type="PANTHER" id="PTHR43427:SF6">
    <property type="entry name" value="CHLORIDE CHANNEL PROTEIN CLC-E"/>
    <property type="match status" value="1"/>
</dbReference>
<evidence type="ECO:0000256" key="6">
    <source>
        <dbReference type="ARBA" id="ARBA00023136"/>
    </source>
</evidence>
<sequence>MHSKSFFTRFLIWRYKHISDKNFTYFLSIVVGLVSGLAAVTLKNLTHLIASTLESSETIGNYHTYFYFIFPFIGLALVLFVKKVLLKQEVGHGIPLALFSLSQREGKMKRKNLISSLLTAPLTVGFGGSVGLEGPSVATGASFGSNIAQLFHVKAHTRKLLLVCAAAGSLSAIFKAPIAAILFAIEVFSLDLTFASLLPLLFASVSAVVTRMLFIGEQYILDFHNIQGFEIIDLLFYIALGILTAVFSIYFTKVYFSTEKYFSSIKNDYLKISIAGILLGALMFTVPPLYGEGFNFINNLIFEDTQTAFQHFFFPEWLGEPWLVILLILGLILLKPLATAITLSSGGVGGVFAPVLFLGAVTGNFFVAICNQLGFNLSVSNFTMIGMAGMMAGVLHAPLTAMFLIAEITGGYELFVPLMLTVAISFIISKTNTDYNIYTKELKEKNELLTHDKDHNVLTLLKLDSIIENNFISITPKMSLKEILHHAVAKSKRNLYPVLNTEKELIGVITLDDIREIMLDPKLQESLLAEFIMHDAPGYIYYGKDSARQVMNKFENTAAWNLPVIDQNGKYMGFISKSKLLTAYRQKLITF</sequence>
<evidence type="ECO:0000256" key="7">
    <source>
        <dbReference type="ARBA" id="ARBA00023173"/>
    </source>
</evidence>
<feature type="transmembrane region" description="Helical" evidence="11">
    <location>
        <begin position="381"/>
        <end position="405"/>
    </location>
</feature>
<evidence type="ECO:0000256" key="5">
    <source>
        <dbReference type="ARBA" id="ARBA00023065"/>
    </source>
</evidence>
<keyword evidence="5" id="KW-0406">Ion transport</keyword>
<feature type="transmembrane region" description="Helical" evidence="11">
    <location>
        <begin position="355"/>
        <end position="375"/>
    </location>
</feature>
<evidence type="ECO:0000259" key="12">
    <source>
        <dbReference type="PROSITE" id="PS51371"/>
    </source>
</evidence>
<evidence type="ECO:0000256" key="10">
    <source>
        <dbReference type="PROSITE-ProRule" id="PRU00703"/>
    </source>
</evidence>
<evidence type="ECO:0000256" key="9">
    <source>
        <dbReference type="ARBA" id="ARBA00023303"/>
    </source>
</evidence>
<dbReference type="Gene3D" id="3.10.580.10">
    <property type="entry name" value="CBS-domain"/>
    <property type="match status" value="1"/>
</dbReference>
<gene>
    <name evidence="13" type="ORF">GGR32_000564</name>
</gene>
<feature type="transmembrane region" description="Helical" evidence="11">
    <location>
        <begin position="192"/>
        <end position="214"/>
    </location>
</feature>
<evidence type="ECO:0000313" key="13">
    <source>
        <dbReference type="EMBL" id="MBB4118290.1"/>
    </source>
</evidence>
<keyword evidence="6 11" id="KW-0472">Membrane</keyword>
<dbReference type="InterPro" id="IPR046342">
    <property type="entry name" value="CBS_dom_sf"/>
</dbReference>
<dbReference type="CDD" id="cd02205">
    <property type="entry name" value="CBS_pair_SF"/>
    <property type="match status" value="1"/>
</dbReference>
<feature type="domain" description="CBS" evidence="12">
    <location>
        <begin position="533"/>
        <end position="591"/>
    </location>
</feature>
<dbReference type="PROSITE" id="PS51371">
    <property type="entry name" value="CBS"/>
    <property type="match status" value="2"/>
</dbReference>
<dbReference type="InterPro" id="IPR014743">
    <property type="entry name" value="Cl-channel_core"/>
</dbReference>
<proteinExistence type="predicted"/>
<feature type="transmembrane region" description="Helical" evidence="11">
    <location>
        <begin position="412"/>
        <end position="429"/>
    </location>
</feature>
<comment type="caution">
    <text evidence="13">The sequence shown here is derived from an EMBL/GenBank/DDBJ whole genome shotgun (WGS) entry which is preliminary data.</text>
</comment>
<evidence type="ECO:0000256" key="4">
    <source>
        <dbReference type="ARBA" id="ARBA00022989"/>
    </source>
</evidence>
<evidence type="ECO:0000313" key="14">
    <source>
        <dbReference type="Proteomes" id="UP000553034"/>
    </source>
</evidence>
<dbReference type="AlphaFoldDB" id="A0A840EMU4"/>
<dbReference type="SUPFAM" id="SSF54631">
    <property type="entry name" value="CBS-domain pair"/>
    <property type="match status" value="1"/>
</dbReference>
<comment type="subcellular location">
    <subcellularLocation>
        <location evidence="1">Membrane</location>
        <topology evidence="1">Multi-pass membrane protein</topology>
    </subcellularLocation>
</comment>
<dbReference type="Pfam" id="PF00571">
    <property type="entry name" value="CBS"/>
    <property type="match status" value="2"/>
</dbReference>
<feature type="transmembrane region" description="Helical" evidence="11">
    <location>
        <begin position="234"/>
        <end position="256"/>
    </location>
</feature>
<feature type="domain" description="CBS" evidence="12">
    <location>
        <begin position="466"/>
        <end position="525"/>
    </location>
</feature>
<organism evidence="13 14">
    <name type="scientific">Mesonia hippocampi</name>
    <dbReference type="NCBI Taxonomy" id="1628250"/>
    <lineage>
        <taxon>Bacteria</taxon>
        <taxon>Pseudomonadati</taxon>
        <taxon>Bacteroidota</taxon>
        <taxon>Flavobacteriia</taxon>
        <taxon>Flavobacteriales</taxon>
        <taxon>Flavobacteriaceae</taxon>
        <taxon>Mesonia</taxon>
    </lineage>
</organism>